<proteinExistence type="predicted"/>
<keyword evidence="3" id="KW-1185">Reference proteome</keyword>
<evidence type="ECO:0000313" key="3">
    <source>
        <dbReference type="Proteomes" id="UP000790347"/>
    </source>
</evidence>
<feature type="region of interest" description="Disordered" evidence="1">
    <location>
        <begin position="1"/>
        <end position="60"/>
    </location>
</feature>
<comment type="caution">
    <text evidence="2">The sequence shown here is derived from an EMBL/GenBank/DDBJ whole genome shotgun (WGS) entry which is preliminary data.</text>
</comment>
<gene>
    <name evidence="2" type="ORF">DERF_009652</name>
</gene>
<feature type="compositionally biased region" description="Basic and acidic residues" evidence="1">
    <location>
        <begin position="14"/>
        <end position="29"/>
    </location>
</feature>
<reference evidence="2" key="2">
    <citation type="journal article" date="2022" name="Res Sq">
        <title>Comparative Genomics Reveals Insights into the Divergent Evolution of Astigmatic Mites and Household Pest Adaptations.</title>
        <authorList>
            <person name="Xiong Q."/>
            <person name="Wan A.T.-Y."/>
            <person name="Liu X.-Y."/>
            <person name="Fung C.S.-H."/>
            <person name="Xiao X."/>
            <person name="Malainual N."/>
            <person name="Hou J."/>
            <person name="Wang L."/>
            <person name="Wang M."/>
            <person name="Yang K."/>
            <person name="Cui Y."/>
            <person name="Leung E."/>
            <person name="Nong W."/>
            <person name="Shin S.-K."/>
            <person name="Au S."/>
            <person name="Jeong K.Y."/>
            <person name="Chew F.T."/>
            <person name="Hui J."/>
            <person name="Leung T.F."/>
            <person name="Tungtrongchitr A."/>
            <person name="Zhong N."/>
            <person name="Liu Z."/>
            <person name="Tsui S."/>
        </authorList>
    </citation>
    <scope>NUCLEOTIDE SEQUENCE</scope>
    <source>
        <strain evidence="2">Derf</strain>
        <tissue evidence="2">Whole organism</tissue>
    </source>
</reference>
<evidence type="ECO:0000256" key="1">
    <source>
        <dbReference type="SAM" id="MobiDB-lite"/>
    </source>
</evidence>
<sequence>MKNIYRQESLQENGEDKEKDKILMDDVDKKKKRKTKDFGIAKLTRQKSERKRIQNIQQQQ</sequence>
<organism evidence="2 3">
    <name type="scientific">Dermatophagoides farinae</name>
    <name type="common">American house dust mite</name>
    <dbReference type="NCBI Taxonomy" id="6954"/>
    <lineage>
        <taxon>Eukaryota</taxon>
        <taxon>Metazoa</taxon>
        <taxon>Ecdysozoa</taxon>
        <taxon>Arthropoda</taxon>
        <taxon>Chelicerata</taxon>
        <taxon>Arachnida</taxon>
        <taxon>Acari</taxon>
        <taxon>Acariformes</taxon>
        <taxon>Sarcoptiformes</taxon>
        <taxon>Astigmata</taxon>
        <taxon>Psoroptidia</taxon>
        <taxon>Analgoidea</taxon>
        <taxon>Pyroglyphidae</taxon>
        <taxon>Dermatophagoidinae</taxon>
        <taxon>Dermatophagoides</taxon>
    </lineage>
</organism>
<dbReference type="EMBL" id="ASGP02000004">
    <property type="protein sequence ID" value="KAH9511181.1"/>
    <property type="molecule type" value="Genomic_DNA"/>
</dbReference>
<evidence type="ECO:0000313" key="2">
    <source>
        <dbReference type="EMBL" id="KAH9511181.1"/>
    </source>
</evidence>
<dbReference type="AlphaFoldDB" id="A0A922HX35"/>
<reference evidence="2" key="1">
    <citation type="submission" date="2013-05" db="EMBL/GenBank/DDBJ databases">
        <authorList>
            <person name="Yim A.K.Y."/>
            <person name="Chan T.F."/>
            <person name="Ji K.M."/>
            <person name="Liu X.Y."/>
            <person name="Zhou J.W."/>
            <person name="Li R.Q."/>
            <person name="Yang K.Y."/>
            <person name="Li J."/>
            <person name="Li M."/>
            <person name="Law P.T.W."/>
            <person name="Wu Y.L."/>
            <person name="Cai Z.L."/>
            <person name="Qin H."/>
            <person name="Bao Y."/>
            <person name="Leung R.K.K."/>
            <person name="Ng P.K.S."/>
            <person name="Zou J."/>
            <person name="Zhong X.J."/>
            <person name="Ran P.X."/>
            <person name="Zhong N.S."/>
            <person name="Liu Z.G."/>
            <person name="Tsui S.K.W."/>
        </authorList>
    </citation>
    <scope>NUCLEOTIDE SEQUENCE</scope>
    <source>
        <strain evidence="2">Derf</strain>
        <tissue evidence="2">Whole organism</tissue>
    </source>
</reference>
<dbReference type="Proteomes" id="UP000790347">
    <property type="component" value="Unassembled WGS sequence"/>
</dbReference>
<protein>
    <submittedName>
        <fullName evidence="2">Uncharacterized protein</fullName>
    </submittedName>
</protein>
<accession>A0A922HX35</accession>
<feature type="compositionally biased region" description="Polar residues" evidence="1">
    <location>
        <begin position="1"/>
        <end position="12"/>
    </location>
</feature>
<name>A0A922HX35_DERFA</name>